<evidence type="ECO:0000313" key="3">
    <source>
        <dbReference type="Proteomes" id="UP001172101"/>
    </source>
</evidence>
<dbReference type="AlphaFoldDB" id="A0AA39ZTN0"/>
<proteinExistence type="predicted"/>
<feature type="region of interest" description="Disordered" evidence="1">
    <location>
        <begin position="1"/>
        <end position="32"/>
    </location>
</feature>
<reference evidence="2" key="1">
    <citation type="submission" date="2023-06" db="EMBL/GenBank/DDBJ databases">
        <title>Genome-scale phylogeny and comparative genomics of the fungal order Sordariales.</title>
        <authorList>
            <consortium name="Lawrence Berkeley National Laboratory"/>
            <person name="Hensen N."/>
            <person name="Bonometti L."/>
            <person name="Westerberg I."/>
            <person name="Brannstrom I.O."/>
            <person name="Guillou S."/>
            <person name="Cros-Aarteil S."/>
            <person name="Calhoun S."/>
            <person name="Haridas S."/>
            <person name="Kuo A."/>
            <person name="Mondo S."/>
            <person name="Pangilinan J."/>
            <person name="Riley R."/>
            <person name="LaButti K."/>
            <person name="Andreopoulos B."/>
            <person name="Lipzen A."/>
            <person name="Chen C."/>
            <person name="Yanf M."/>
            <person name="Daum C."/>
            <person name="Ng V."/>
            <person name="Clum A."/>
            <person name="Steindorff A."/>
            <person name="Ohm R."/>
            <person name="Martin F."/>
            <person name="Silar P."/>
            <person name="Natvig D."/>
            <person name="Lalanne C."/>
            <person name="Gautier V."/>
            <person name="Ament-velasquez S.L."/>
            <person name="Kruys A."/>
            <person name="Hutchinson M.I."/>
            <person name="Powell A.J."/>
            <person name="Barry K."/>
            <person name="Miller A.N."/>
            <person name="Grigoriev I.V."/>
            <person name="Debuchy R."/>
            <person name="Gladieux P."/>
            <person name="Thoren M.H."/>
            <person name="Johannesson H."/>
        </authorList>
    </citation>
    <scope>NUCLEOTIDE SEQUENCE</scope>
    <source>
        <strain evidence="2">SMH2392-1A</strain>
    </source>
</reference>
<dbReference type="Proteomes" id="UP001172101">
    <property type="component" value="Unassembled WGS sequence"/>
</dbReference>
<keyword evidence="3" id="KW-1185">Reference proteome</keyword>
<name>A0AA39ZTN0_9PEZI</name>
<dbReference type="RefSeq" id="XP_060290217.1">
    <property type="nucleotide sequence ID" value="XM_060448105.1"/>
</dbReference>
<evidence type="ECO:0000313" key="2">
    <source>
        <dbReference type="EMBL" id="KAK0703358.1"/>
    </source>
</evidence>
<dbReference type="Pfam" id="PF11489">
    <property type="entry name" value="Aim21"/>
    <property type="match status" value="1"/>
</dbReference>
<accession>A0AA39ZTN0</accession>
<dbReference type="EMBL" id="JAUIRO010000008">
    <property type="protein sequence ID" value="KAK0703358.1"/>
    <property type="molecule type" value="Genomic_DNA"/>
</dbReference>
<feature type="region of interest" description="Disordered" evidence="1">
    <location>
        <begin position="163"/>
        <end position="192"/>
    </location>
</feature>
<sequence>MANYRTALSPRATLASKSSRPPDTATSNDAWGLAGTRMSEMATGAAAEGRANLQPGREQDFRRGLDNAYVGREAYFPGSYRLHGHGVVTQDKLEKAYFEKHPDLLVKEHTPHHHDRPYDFSMSSDDLNRIVRDTASRGSGLAVKDPGPADIWEDAPSSVHYTAEVSTPDLYDEQEKPKESAGVGWPATLRNL</sequence>
<dbReference type="GeneID" id="85331375"/>
<evidence type="ECO:0000256" key="1">
    <source>
        <dbReference type="SAM" id="MobiDB-lite"/>
    </source>
</evidence>
<organism evidence="2 3">
    <name type="scientific">Lasiosphaeria miniovina</name>
    <dbReference type="NCBI Taxonomy" id="1954250"/>
    <lineage>
        <taxon>Eukaryota</taxon>
        <taxon>Fungi</taxon>
        <taxon>Dikarya</taxon>
        <taxon>Ascomycota</taxon>
        <taxon>Pezizomycotina</taxon>
        <taxon>Sordariomycetes</taxon>
        <taxon>Sordariomycetidae</taxon>
        <taxon>Sordariales</taxon>
        <taxon>Lasiosphaeriaceae</taxon>
        <taxon>Lasiosphaeria</taxon>
    </lineage>
</organism>
<feature type="compositionally biased region" description="Polar residues" evidence="1">
    <location>
        <begin position="15"/>
        <end position="29"/>
    </location>
</feature>
<protein>
    <submittedName>
        <fullName evidence="2">Uncharacterized protein</fullName>
    </submittedName>
</protein>
<gene>
    <name evidence="2" type="ORF">B0T26DRAFT_876365</name>
</gene>
<comment type="caution">
    <text evidence="2">The sequence shown here is derived from an EMBL/GenBank/DDBJ whole genome shotgun (WGS) entry which is preliminary data.</text>
</comment>
<dbReference type="InterPro" id="IPR021582">
    <property type="entry name" value="Aim21"/>
</dbReference>
<feature type="region of interest" description="Disordered" evidence="1">
    <location>
        <begin position="41"/>
        <end position="60"/>
    </location>
</feature>